<dbReference type="NCBIfam" id="TIGR02532">
    <property type="entry name" value="IV_pilin_GFxxxE"/>
    <property type="match status" value="1"/>
</dbReference>
<evidence type="ECO:0000256" key="2">
    <source>
        <dbReference type="ARBA" id="ARBA00023287"/>
    </source>
</evidence>
<accession>A0A3D8Q1M3</accession>
<evidence type="ECO:0000313" key="4">
    <source>
        <dbReference type="EMBL" id="RDW21932.1"/>
    </source>
</evidence>
<sequence length="112" mass="12995">MKNNGFTMIEVIVASVILFSVITTIIPIVSTVEKEQKVLSDRRIMIHTLHDELQSFIVGNPLRKPTEHIKEINRRQAVFRFSTESDYIKGCVNWENVRKRKETICLFGIYAT</sequence>
<organism evidence="4 5">
    <name type="scientific">Oceanobacillus chungangensis</name>
    <dbReference type="NCBI Taxonomy" id="1229152"/>
    <lineage>
        <taxon>Bacteria</taxon>
        <taxon>Bacillati</taxon>
        <taxon>Bacillota</taxon>
        <taxon>Bacilli</taxon>
        <taxon>Bacillales</taxon>
        <taxon>Bacillaceae</taxon>
        <taxon>Oceanobacillus</taxon>
    </lineage>
</organism>
<keyword evidence="3" id="KW-0472">Membrane</keyword>
<proteinExistence type="predicted"/>
<feature type="transmembrane region" description="Helical" evidence="3">
    <location>
        <begin position="12"/>
        <end position="32"/>
    </location>
</feature>
<dbReference type="GO" id="GO:0030420">
    <property type="term" value="P:establishment of competence for transformation"/>
    <property type="evidence" value="ECO:0007669"/>
    <property type="project" value="UniProtKB-KW"/>
</dbReference>
<dbReference type="EMBL" id="PIOD01000001">
    <property type="protein sequence ID" value="RDW21932.1"/>
    <property type="molecule type" value="Genomic_DNA"/>
</dbReference>
<dbReference type="RefSeq" id="WP_170138755.1">
    <property type="nucleotide sequence ID" value="NZ_PIOD01000001.1"/>
</dbReference>
<name>A0A3D8Q1M3_9BACI</name>
<gene>
    <name evidence="4" type="ORF">CWR45_00120</name>
</gene>
<dbReference type="Pfam" id="PF07963">
    <property type="entry name" value="N_methyl"/>
    <property type="match status" value="1"/>
</dbReference>
<comment type="caution">
    <text evidence="4">The sequence shown here is derived from an EMBL/GenBank/DDBJ whole genome shotgun (WGS) entry which is preliminary data.</text>
</comment>
<reference evidence="5" key="1">
    <citation type="submission" date="2017-11" db="EMBL/GenBank/DDBJ databases">
        <authorList>
            <person name="Zhu W."/>
        </authorList>
    </citation>
    <scope>NUCLEOTIDE SEQUENCE [LARGE SCALE GENOMIC DNA]</scope>
    <source>
        <strain evidence="5">CAU 1051</strain>
    </source>
</reference>
<keyword evidence="5" id="KW-1185">Reference proteome</keyword>
<keyword evidence="3" id="KW-1133">Transmembrane helix</keyword>
<dbReference type="AlphaFoldDB" id="A0A3D8Q1M3"/>
<dbReference type="InterPro" id="IPR012902">
    <property type="entry name" value="N_methyl_site"/>
</dbReference>
<evidence type="ECO:0000256" key="1">
    <source>
        <dbReference type="ARBA" id="ARBA00004241"/>
    </source>
</evidence>
<keyword evidence="3" id="KW-0812">Transmembrane</keyword>
<keyword evidence="2" id="KW-0178">Competence</keyword>
<protein>
    <recommendedName>
        <fullName evidence="6">Type II secretion system protein</fullName>
    </recommendedName>
</protein>
<evidence type="ECO:0008006" key="6">
    <source>
        <dbReference type="Google" id="ProtNLM"/>
    </source>
</evidence>
<dbReference type="GO" id="GO:0009986">
    <property type="term" value="C:cell surface"/>
    <property type="evidence" value="ECO:0007669"/>
    <property type="project" value="UniProtKB-SubCell"/>
</dbReference>
<dbReference type="Proteomes" id="UP000256520">
    <property type="component" value="Unassembled WGS sequence"/>
</dbReference>
<comment type="subcellular location">
    <subcellularLocation>
        <location evidence="1">Cell surface</location>
    </subcellularLocation>
</comment>
<evidence type="ECO:0000313" key="5">
    <source>
        <dbReference type="Proteomes" id="UP000256520"/>
    </source>
</evidence>
<evidence type="ECO:0000256" key="3">
    <source>
        <dbReference type="SAM" id="Phobius"/>
    </source>
</evidence>